<dbReference type="PANTHER" id="PTHR34473:SF2">
    <property type="entry name" value="UPF0699 TRANSMEMBRANE PROTEIN YDBT"/>
    <property type="match status" value="1"/>
</dbReference>
<feature type="transmembrane region" description="Helical" evidence="2">
    <location>
        <begin position="289"/>
        <end position="310"/>
    </location>
</feature>
<dbReference type="InterPro" id="IPR005182">
    <property type="entry name" value="YdbS-like_PH"/>
</dbReference>
<keyword evidence="2" id="KW-0472">Membrane</keyword>
<accession>A0ABV5JQK4</accession>
<evidence type="ECO:0000259" key="3">
    <source>
        <dbReference type="Pfam" id="PF03703"/>
    </source>
</evidence>
<name>A0ABV5JQK4_9ACTN</name>
<keyword evidence="5" id="KW-1185">Reference proteome</keyword>
<feature type="transmembrane region" description="Helical" evidence="2">
    <location>
        <begin position="100"/>
        <end position="119"/>
    </location>
</feature>
<evidence type="ECO:0000256" key="1">
    <source>
        <dbReference type="SAM" id="MobiDB-lite"/>
    </source>
</evidence>
<feature type="transmembrane region" description="Helical" evidence="2">
    <location>
        <begin position="444"/>
        <end position="462"/>
    </location>
</feature>
<reference evidence="4 5" key="1">
    <citation type="submission" date="2024-09" db="EMBL/GenBank/DDBJ databases">
        <authorList>
            <person name="Sun Q."/>
            <person name="Mori K."/>
        </authorList>
    </citation>
    <scope>NUCLEOTIDE SEQUENCE [LARGE SCALE GENOMIC DNA]</scope>
    <source>
        <strain evidence="4 5">CCM 7659</strain>
    </source>
</reference>
<evidence type="ECO:0000313" key="4">
    <source>
        <dbReference type="EMBL" id="MFB9259995.1"/>
    </source>
</evidence>
<keyword evidence="2" id="KW-0812">Transmembrane</keyword>
<dbReference type="PANTHER" id="PTHR34473">
    <property type="entry name" value="UPF0699 TRANSMEMBRANE PROTEIN YDBS"/>
    <property type="match status" value="1"/>
</dbReference>
<evidence type="ECO:0000313" key="5">
    <source>
        <dbReference type="Proteomes" id="UP001589700"/>
    </source>
</evidence>
<dbReference type="Pfam" id="PF03703">
    <property type="entry name" value="bPH_2"/>
    <property type="match status" value="1"/>
</dbReference>
<dbReference type="RefSeq" id="WP_338403461.1">
    <property type="nucleotide sequence ID" value="NZ_JAALDM010000011.1"/>
</dbReference>
<feature type="compositionally biased region" description="Basic and acidic residues" evidence="1">
    <location>
        <begin position="25"/>
        <end position="39"/>
    </location>
</feature>
<feature type="transmembrane region" description="Helical" evidence="2">
    <location>
        <begin position="239"/>
        <end position="260"/>
    </location>
</feature>
<sequence>MTGAAGPDDPVGGTSAGVETLGDDDNARTHQDPDLHPDTDTASDSDAVTDTETPSEKVDPEAPWERLSWRMLLVDPLGSLTRLAPLFLISLWLGSNRSNYWFEFIVISLVVVAGVLRWLSTSYQVGRTHIILKKGFFSRQVVTVARNRIRSVDTESDLFHRVMRVSIVEVGTGRSDAGKSGAERFRLNAIDTSLVEPLRDELLKHRRALDPNLSLEDEEQWGSRFGEDIARWRVTWARFAPFSFIGFGVLLSMWLITWQMGDMHSRIMDLALVEGTIDWLDSLGEPYAVVGKGIAIWFVAGVLGIITYAIRYGKYALTERGSVLYVQNGILRRKHQALDKARLRGVEIRVPVYLRMLGGGRLEPVMTGTKKGAAASTLLPQAPLKDVRRVATRIVGDEIPVTVRLRRHPWKATRRRITRGLLPFWIVAGLFILIRIDSGPSADVWVYWGIPAALVFFLLLSFDRIRQLGHALLPDMLVTSHGSWAAKRTVLESDGIIAWTVSQSVFQRSAKVATVTAATPAGAGGYSVMDMDADEAWALAEALTPGITDVWQYEGDQDSVGSVSPSLGVRRQ</sequence>
<dbReference type="InterPro" id="IPR014529">
    <property type="entry name" value="UCP026631"/>
</dbReference>
<feature type="transmembrane region" description="Helical" evidence="2">
    <location>
        <begin position="420"/>
        <end position="438"/>
    </location>
</feature>
<dbReference type="PIRSF" id="PIRSF026631">
    <property type="entry name" value="UCP026631"/>
    <property type="match status" value="1"/>
</dbReference>
<comment type="caution">
    <text evidence="4">The sequence shown here is derived from an EMBL/GenBank/DDBJ whole genome shotgun (WGS) entry which is preliminary data.</text>
</comment>
<protein>
    <submittedName>
        <fullName evidence="4">PH domain-containing protein</fullName>
    </submittedName>
</protein>
<gene>
    <name evidence="4" type="ORF">ACFFVD_09280</name>
</gene>
<dbReference type="EMBL" id="JBHMDY010000004">
    <property type="protein sequence ID" value="MFB9259995.1"/>
    <property type="molecule type" value="Genomic_DNA"/>
</dbReference>
<feature type="region of interest" description="Disordered" evidence="1">
    <location>
        <begin position="1"/>
        <end position="61"/>
    </location>
</feature>
<keyword evidence="2" id="KW-1133">Transmembrane helix</keyword>
<proteinExistence type="predicted"/>
<feature type="domain" description="YdbS-like PH" evidence="3">
    <location>
        <begin position="118"/>
        <end position="201"/>
    </location>
</feature>
<dbReference type="Proteomes" id="UP001589700">
    <property type="component" value="Unassembled WGS sequence"/>
</dbReference>
<evidence type="ECO:0000256" key="2">
    <source>
        <dbReference type="SAM" id="Phobius"/>
    </source>
</evidence>
<organism evidence="4 5">
    <name type="scientific">Dietzia aerolata</name>
    <dbReference type="NCBI Taxonomy" id="595984"/>
    <lineage>
        <taxon>Bacteria</taxon>
        <taxon>Bacillati</taxon>
        <taxon>Actinomycetota</taxon>
        <taxon>Actinomycetes</taxon>
        <taxon>Mycobacteriales</taxon>
        <taxon>Dietziaceae</taxon>
        <taxon>Dietzia</taxon>
    </lineage>
</organism>